<comment type="caution">
    <text evidence="2">The sequence shown here is derived from an EMBL/GenBank/DDBJ whole genome shotgun (WGS) entry which is preliminary data.</text>
</comment>
<keyword evidence="1" id="KW-0732">Signal</keyword>
<name>A0AAE3IZC4_9RHOB</name>
<proteinExistence type="predicted"/>
<evidence type="ECO:0000313" key="3">
    <source>
        <dbReference type="Proteomes" id="UP001208041"/>
    </source>
</evidence>
<feature type="signal peptide" evidence="1">
    <location>
        <begin position="1"/>
        <end position="18"/>
    </location>
</feature>
<sequence length="151" mass="15980">MKLLAFVAALAAPGIASAQEVLDCDWQASAQSIAEPWEENTRTFANGDVRLALLDTIEPAAGSTYLLVLSPPFHELGDRQCKVIGLSSVVGFTNLEFSTLQADYDPAVGLVFTIDGSTYVHETGGSEGGVLSFSLNQATGDINPSYEPDPQ</sequence>
<feature type="chain" id="PRO_5042272743" evidence="1">
    <location>
        <begin position="19"/>
        <end position="151"/>
    </location>
</feature>
<accession>A0AAE3IZC4</accession>
<keyword evidence="3" id="KW-1185">Reference proteome</keyword>
<gene>
    <name evidence="2" type="ORF">OH136_01725</name>
</gene>
<evidence type="ECO:0000313" key="2">
    <source>
        <dbReference type="EMBL" id="MCV6823261.1"/>
    </source>
</evidence>
<dbReference type="RefSeq" id="WP_263952098.1">
    <property type="nucleotide sequence ID" value="NZ_JAOYFC010000001.1"/>
</dbReference>
<dbReference type="AlphaFoldDB" id="A0AAE3IZC4"/>
<dbReference type="EMBL" id="JAOYFC010000001">
    <property type="protein sequence ID" value="MCV6823261.1"/>
    <property type="molecule type" value="Genomic_DNA"/>
</dbReference>
<protein>
    <submittedName>
        <fullName evidence="2">Uncharacterized protein</fullName>
    </submittedName>
</protein>
<dbReference type="Proteomes" id="UP001208041">
    <property type="component" value="Unassembled WGS sequence"/>
</dbReference>
<organism evidence="2 3">
    <name type="scientific">Halocynthiibacter halioticoli</name>
    <dbReference type="NCBI Taxonomy" id="2986804"/>
    <lineage>
        <taxon>Bacteria</taxon>
        <taxon>Pseudomonadati</taxon>
        <taxon>Pseudomonadota</taxon>
        <taxon>Alphaproteobacteria</taxon>
        <taxon>Rhodobacterales</taxon>
        <taxon>Paracoccaceae</taxon>
        <taxon>Halocynthiibacter</taxon>
    </lineage>
</organism>
<reference evidence="2" key="1">
    <citation type="submission" date="2022-10" db="EMBL/GenBank/DDBJ databases">
        <authorList>
            <person name="Yue Y."/>
        </authorList>
    </citation>
    <scope>NUCLEOTIDE SEQUENCE</scope>
    <source>
        <strain evidence="2">Z654</strain>
    </source>
</reference>
<evidence type="ECO:0000256" key="1">
    <source>
        <dbReference type="SAM" id="SignalP"/>
    </source>
</evidence>